<feature type="non-terminal residue" evidence="2">
    <location>
        <position position="115"/>
    </location>
</feature>
<dbReference type="AlphaFoldDB" id="A0A0J6RPZ1"/>
<evidence type="ECO:0000256" key="1">
    <source>
        <dbReference type="SAM" id="MobiDB-lite"/>
    </source>
</evidence>
<dbReference type="EMBL" id="LABX01000496">
    <property type="protein sequence ID" value="KMO23463.1"/>
    <property type="molecule type" value="Genomic_DNA"/>
</dbReference>
<reference evidence="2 3" key="1">
    <citation type="submission" date="2015-03" db="EMBL/GenBank/DDBJ databases">
        <title>Genome sequencing of Methylobacterium aquaticum DSM16371 type strain.</title>
        <authorList>
            <person name="Chaudhry V."/>
            <person name="Patil P.B."/>
        </authorList>
    </citation>
    <scope>NUCLEOTIDE SEQUENCE [LARGE SCALE GENOMIC DNA]</scope>
    <source>
        <strain evidence="2 3">DSM 16371</strain>
    </source>
</reference>
<organism evidence="2 3">
    <name type="scientific">Methylobacterium aquaticum</name>
    <dbReference type="NCBI Taxonomy" id="270351"/>
    <lineage>
        <taxon>Bacteria</taxon>
        <taxon>Pseudomonadati</taxon>
        <taxon>Pseudomonadota</taxon>
        <taxon>Alphaproteobacteria</taxon>
        <taxon>Hyphomicrobiales</taxon>
        <taxon>Methylobacteriaceae</taxon>
        <taxon>Methylobacterium</taxon>
    </lineage>
</organism>
<feature type="region of interest" description="Disordered" evidence="1">
    <location>
        <begin position="1"/>
        <end position="36"/>
    </location>
</feature>
<evidence type="ECO:0000313" key="3">
    <source>
        <dbReference type="Proteomes" id="UP000035929"/>
    </source>
</evidence>
<proteinExistence type="predicted"/>
<gene>
    <name evidence="2" type="ORF">VP06_33555</name>
</gene>
<evidence type="ECO:0000313" key="2">
    <source>
        <dbReference type="EMBL" id="KMO23463.1"/>
    </source>
</evidence>
<dbReference type="Proteomes" id="UP000035929">
    <property type="component" value="Unassembled WGS sequence"/>
</dbReference>
<feature type="compositionally biased region" description="Low complexity" evidence="1">
    <location>
        <begin position="1"/>
        <end position="17"/>
    </location>
</feature>
<name>A0A0J6RPZ1_9HYPH</name>
<accession>A0A0J6RPZ1</accession>
<sequence length="115" mass="12463">MIAAKTRAAKTHAAGKTSPTKASPTKPSGEVEAPAVVAARAARESVRSMIEAEIRRQDAFPVARRTLQLLAEAVVEPAAEPPFYRVVDRSGTMRQSENGPLTLEELFAELRERHG</sequence>
<comment type="caution">
    <text evidence="2">The sequence shown here is derived from an EMBL/GenBank/DDBJ whole genome shotgun (WGS) entry which is preliminary data.</text>
</comment>
<protein>
    <submittedName>
        <fullName evidence="2">Uncharacterized protein</fullName>
    </submittedName>
</protein>